<dbReference type="InterPro" id="IPR036721">
    <property type="entry name" value="RCK_C_sf"/>
</dbReference>
<reference evidence="2 3" key="1">
    <citation type="submission" date="2024-09" db="EMBL/GenBank/DDBJ databases">
        <authorList>
            <person name="Sun Q."/>
            <person name="Mori K."/>
        </authorList>
    </citation>
    <scope>NUCLEOTIDE SEQUENCE [LARGE SCALE GENOMIC DNA]</scope>
    <source>
        <strain evidence="2 3">JCM 6917</strain>
    </source>
</reference>
<dbReference type="InterPro" id="IPR058776">
    <property type="entry name" value="KhtT-like_N"/>
</dbReference>
<dbReference type="SUPFAM" id="SSF116726">
    <property type="entry name" value="TrkA C-terminal domain-like"/>
    <property type="match status" value="1"/>
</dbReference>
<dbReference type="Gene3D" id="3.30.70.1450">
    <property type="entry name" value="Regulator of K+ conductance, C-terminal domain"/>
    <property type="match status" value="1"/>
</dbReference>
<gene>
    <name evidence="2" type="ORF">ACFF45_22755</name>
</gene>
<evidence type="ECO:0000313" key="2">
    <source>
        <dbReference type="EMBL" id="MFB9465450.1"/>
    </source>
</evidence>
<dbReference type="EMBL" id="JBHMCY010000046">
    <property type="protein sequence ID" value="MFB9465450.1"/>
    <property type="molecule type" value="Genomic_DNA"/>
</dbReference>
<name>A0ABV5N586_9ACTN</name>
<dbReference type="Pfam" id="PF25991">
    <property type="entry name" value="KhtT_N"/>
    <property type="match status" value="1"/>
</dbReference>
<dbReference type="InterPro" id="IPR050144">
    <property type="entry name" value="AAE_transporter"/>
</dbReference>
<dbReference type="Proteomes" id="UP001589709">
    <property type="component" value="Unassembled WGS sequence"/>
</dbReference>
<dbReference type="InterPro" id="IPR006037">
    <property type="entry name" value="RCK_C"/>
</dbReference>
<dbReference type="Pfam" id="PF02080">
    <property type="entry name" value="TrkA_C"/>
    <property type="match status" value="1"/>
</dbReference>
<evidence type="ECO:0000259" key="1">
    <source>
        <dbReference type="PROSITE" id="PS51202"/>
    </source>
</evidence>
<dbReference type="RefSeq" id="WP_381348278.1">
    <property type="nucleotide sequence ID" value="NZ_JBHMCY010000046.1"/>
</dbReference>
<dbReference type="PANTHER" id="PTHR30445">
    <property type="entry name" value="K(+)_H(+) ANTIPORTER SUBUNIT KHTT"/>
    <property type="match status" value="1"/>
</dbReference>
<dbReference type="PROSITE" id="PS51202">
    <property type="entry name" value="RCK_C"/>
    <property type="match status" value="1"/>
</dbReference>
<keyword evidence="3" id="KW-1185">Reference proteome</keyword>
<comment type="caution">
    <text evidence="2">The sequence shown here is derived from an EMBL/GenBank/DDBJ whole genome shotgun (WGS) entry which is preliminary data.</text>
</comment>
<dbReference type="PANTHER" id="PTHR30445:SF8">
    <property type="entry name" value="K(+)_H(+) ANTIPORTER SUBUNIT KHTT"/>
    <property type="match status" value="1"/>
</dbReference>
<organism evidence="2 3">
    <name type="scientific">Streptomyces cinereospinus</name>
    <dbReference type="NCBI Taxonomy" id="285561"/>
    <lineage>
        <taxon>Bacteria</taxon>
        <taxon>Bacillati</taxon>
        <taxon>Actinomycetota</taxon>
        <taxon>Actinomycetes</taxon>
        <taxon>Kitasatosporales</taxon>
        <taxon>Streptomycetaceae</taxon>
        <taxon>Streptomyces</taxon>
    </lineage>
</organism>
<evidence type="ECO:0000313" key="3">
    <source>
        <dbReference type="Proteomes" id="UP001589709"/>
    </source>
</evidence>
<proteinExistence type="predicted"/>
<protein>
    <submittedName>
        <fullName evidence="2">Cation:proton antiporter regulatory subunit</fullName>
    </submittedName>
</protein>
<sequence length="161" mass="17113">MGATRLSSTPLPGIGVRYDLTTHERRHLSVVAHRDGERTLSAYRRDDPDDCALSVRLTTEEAAALVDALLPAHHTPNVLSTTGPGLVAERIELSMTAYWNGRLLGETRIRAATGASVVAVLRRAEAIPSPAPDFRLAGGDTLIVIGTREGVEAAAGILGRE</sequence>
<accession>A0ABV5N586</accession>
<dbReference type="InterPro" id="IPR026278">
    <property type="entry name" value="KhtT"/>
</dbReference>
<feature type="domain" description="RCK C-terminal" evidence="1">
    <location>
        <begin position="76"/>
        <end position="160"/>
    </location>
</feature>
<dbReference type="PIRSF" id="PIRSF005028">
    <property type="entry name" value="KhtT"/>
    <property type="match status" value="1"/>
</dbReference>